<dbReference type="SUPFAM" id="SSF48452">
    <property type="entry name" value="TPR-like"/>
    <property type="match status" value="1"/>
</dbReference>
<keyword evidence="2" id="KW-0802">TPR repeat</keyword>
<dbReference type="EMBL" id="MKKU01000519">
    <property type="protein sequence ID" value="RNF09062.1"/>
    <property type="molecule type" value="Genomic_DNA"/>
</dbReference>
<protein>
    <submittedName>
        <fullName evidence="3">Malate dehydrogenase (Quinone)</fullName>
    </submittedName>
</protein>
<sequence length="365" mass="39301">MSEQQQEQQQGLTLAPFRYVLIPADDAAAPREMTFPGGSDEEFRASLQQYFRRQLLSEEQRREMARHLAARMKEGEQHGETAAAAAAPSSAQQHALIADYLEQTSFEIIPLLMPGRGNGFVGTSLYIDDSGRFKDLALNARASTLVQRDIRGDAFLLCSHDDPALDAWGRVDCTLAHYETLLREPPATSYDTANRAQMASAALLRENDAKRISEADAARAQQAKADGNALFAAGDLAAAVQAYAEAIDLTEGRRDLLPNEAAVTALRLSALLNRSLCLHRLGKNDAAAADARAALQLDAANLKAHHRLAVALCGSRDYAAATAALDAFERLGGAASDVVGVRQAIAAGATALQKEQRQKFSKLFA</sequence>
<dbReference type="RefSeq" id="XP_029225966.1">
    <property type="nucleotide sequence ID" value="XM_029374012.1"/>
</dbReference>
<dbReference type="AlphaFoldDB" id="A0A3S5IRV7"/>
<keyword evidence="4" id="KW-1185">Reference proteome</keyword>
<dbReference type="GeneID" id="40320756"/>
<dbReference type="SMART" id="SM00028">
    <property type="entry name" value="TPR"/>
    <property type="match status" value="2"/>
</dbReference>
<proteinExistence type="predicted"/>
<dbReference type="OrthoDB" id="341421at2759"/>
<dbReference type="Gene3D" id="1.25.40.10">
    <property type="entry name" value="Tetratricopeptide repeat domain"/>
    <property type="match status" value="1"/>
</dbReference>
<name>A0A3S5IRV7_9TRYP</name>
<reference evidence="3 4" key="1">
    <citation type="journal article" date="2018" name="BMC Genomics">
        <title>Genomic comparison of Trypanosoma conorhini and Trypanosoma rangeli to Trypanosoma cruzi strains of high and low virulence.</title>
        <authorList>
            <person name="Bradwell K.R."/>
            <person name="Koparde V.N."/>
            <person name="Matveyev A.V."/>
            <person name="Serrano M.G."/>
            <person name="Alves J.M."/>
            <person name="Parikh H."/>
            <person name="Huang B."/>
            <person name="Lee V."/>
            <person name="Espinosa-Alvarez O."/>
            <person name="Ortiz P.A."/>
            <person name="Costa-Martins A.G."/>
            <person name="Teixeira M.M."/>
            <person name="Buck G.A."/>
        </authorList>
    </citation>
    <scope>NUCLEOTIDE SEQUENCE [LARGE SCALE GENOMIC DNA]</scope>
    <source>
        <strain evidence="3 4">025E</strain>
    </source>
</reference>
<dbReference type="PANTHER" id="PTHR11242:SF0">
    <property type="entry name" value="TPR_REGION DOMAIN-CONTAINING PROTEIN"/>
    <property type="match status" value="1"/>
</dbReference>
<dbReference type="PANTHER" id="PTHR11242">
    <property type="entry name" value="ARYL HYDROCARBON RECEPTOR INTERACTING PROTEIN RELATED"/>
    <property type="match status" value="1"/>
</dbReference>
<evidence type="ECO:0000256" key="2">
    <source>
        <dbReference type="ARBA" id="ARBA00022803"/>
    </source>
</evidence>
<evidence type="ECO:0000313" key="4">
    <source>
        <dbReference type="Proteomes" id="UP000284403"/>
    </source>
</evidence>
<accession>A0A3S5IRV7</accession>
<dbReference type="InterPro" id="IPR019734">
    <property type="entry name" value="TPR_rpt"/>
</dbReference>
<evidence type="ECO:0000256" key="1">
    <source>
        <dbReference type="ARBA" id="ARBA00022737"/>
    </source>
</evidence>
<dbReference type="InterPro" id="IPR039663">
    <property type="entry name" value="AIP/AIPL1/TTC9"/>
</dbReference>
<dbReference type="Proteomes" id="UP000284403">
    <property type="component" value="Unassembled WGS sequence"/>
</dbReference>
<comment type="caution">
    <text evidence="3">The sequence shown here is derived from an EMBL/GenBank/DDBJ whole genome shotgun (WGS) entry which is preliminary data.</text>
</comment>
<dbReference type="InterPro" id="IPR011990">
    <property type="entry name" value="TPR-like_helical_dom_sf"/>
</dbReference>
<organism evidence="3 4">
    <name type="scientific">Trypanosoma conorhini</name>
    <dbReference type="NCBI Taxonomy" id="83891"/>
    <lineage>
        <taxon>Eukaryota</taxon>
        <taxon>Discoba</taxon>
        <taxon>Euglenozoa</taxon>
        <taxon>Kinetoplastea</taxon>
        <taxon>Metakinetoplastina</taxon>
        <taxon>Trypanosomatida</taxon>
        <taxon>Trypanosomatidae</taxon>
        <taxon>Trypanosoma</taxon>
    </lineage>
</organism>
<keyword evidence="1" id="KW-0677">Repeat</keyword>
<gene>
    <name evidence="3" type="ORF">Tco025E_07145</name>
</gene>
<evidence type="ECO:0000313" key="3">
    <source>
        <dbReference type="EMBL" id="RNF09062.1"/>
    </source>
</evidence>